<evidence type="ECO:0000256" key="1">
    <source>
        <dbReference type="SAM" id="Phobius"/>
    </source>
</evidence>
<keyword evidence="1" id="KW-0472">Membrane</keyword>
<evidence type="ECO:0000313" key="4">
    <source>
        <dbReference type="Proteomes" id="UP001595961"/>
    </source>
</evidence>
<dbReference type="InterPro" id="IPR011499">
    <property type="entry name" value="Lipid_A_biosynth_N"/>
</dbReference>
<feature type="transmembrane region" description="Helical" evidence="1">
    <location>
        <begin position="38"/>
        <end position="59"/>
    </location>
</feature>
<keyword evidence="1" id="KW-0812">Transmembrane</keyword>
<dbReference type="EMBL" id="JBHSGA010000017">
    <property type="protein sequence ID" value="MFC4527822.1"/>
    <property type="molecule type" value="Genomic_DNA"/>
</dbReference>
<keyword evidence="1" id="KW-1133">Transmembrane helix</keyword>
<dbReference type="RefSeq" id="WP_266151812.1">
    <property type="nucleotide sequence ID" value="NZ_CP064028.1"/>
</dbReference>
<comment type="caution">
    <text evidence="3">The sequence shown here is derived from an EMBL/GenBank/DDBJ whole genome shotgun (WGS) entry which is preliminary data.</text>
</comment>
<dbReference type="Pfam" id="PF07578">
    <property type="entry name" value="LAB_N"/>
    <property type="match status" value="1"/>
</dbReference>
<feature type="domain" description="Lipid A biosynthesis N-terminal" evidence="2">
    <location>
        <begin position="12"/>
        <end position="83"/>
    </location>
</feature>
<keyword evidence="4" id="KW-1185">Reference proteome</keyword>
<evidence type="ECO:0000313" key="3">
    <source>
        <dbReference type="EMBL" id="MFC4527822.1"/>
    </source>
</evidence>
<protein>
    <submittedName>
        <fullName evidence="3">Lipid-A-disaccharide synthase N-terminal domain-containing protein</fullName>
    </submittedName>
</protein>
<accession>A0ABV9C4Y9</accession>
<organism evidence="3 4">
    <name type="scientific">Dyella halodurans</name>
    <dbReference type="NCBI Taxonomy" id="1920171"/>
    <lineage>
        <taxon>Bacteria</taxon>
        <taxon>Pseudomonadati</taxon>
        <taxon>Pseudomonadota</taxon>
        <taxon>Gammaproteobacteria</taxon>
        <taxon>Lysobacterales</taxon>
        <taxon>Rhodanobacteraceae</taxon>
        <taxon>Dyella</taxon>
    </lineage>
</organism>
<reference evidence="4" key="1">
    <citation type="journal article" date="2019" name="Int. J. Syst. Evol. Microbiol.">
        <title>The Global Catalogue of Microorganisms (GCM) 10K type strain sequencing project: providing services to taxonomists for standard genome sequencing and annotation.</title>
        <authorList>
            <consortium name="The Broad Institute Genomics Platform"/>
            <consortium name="The Broad Institute Genome Sequencing Center for Infectious Disease"/>
            <person name="Wu L."/>
            <person name="Ma J."/>
        </authorList>
    </citation>
    <scope>NUCLEOTIDE SEQUENCE [LARGE SCALE GENOMIC DNA]</scope>
    <source>
        <strain evidence="4">CCM 4481</strain>
    </source>
</reference>
<sequence length="91" mass="10294">MHIDSQSLWIAAGLVGQALFGARFLVQWLYSEARGKSVIPGAFWYLSVAGGTIILSYAIHRREPVFIIGETVTLLVFLRNLHMLRTRQARH</sequence>
<gene>
    <name evidence="3" type="ORF">ACFO5W_14355</name>
</gene>
<feature type="transmembrane region" description="Helical" evidence="1">
    <location>
        <begin position="6"/>
        <end position="26"/>
    </location>
</feature>
<evidence type="ECO:0000259" key="2">
    <source>
        <dbReference type="SMART" id="SM01259"/>
    </source>
</evidence>
<dbReference type="SMART" id="SM01259">
    <property type="entry name" value="LAB_N"/>
    <property type="match status" value="1"/>
</dbReference>
<proteinExistence type="predicted"/>
<dbReference type="Proteomes" id="UP001595961">
    <property type="component" value="Unassembled WGS sequence"/>
</dbReference>
<name>A0ABV9C4Y9_9GAMM</name>